<feature type="transmembrane region" description="Helical" evidence="1">
    <location>
        <begin position="424"/>
        <end position="445"/>
    </location>
</feature>
<evidence type="ECO:0008006" key="4">
    <source>
        <dbReference type="Google" id="ProtNLM"/>
    </source>
</evidence>
<keyword evidence="1" id="KW-0472">Membrane</keyword>
<keyword evidence="1" id="KW-0812">Transmembrane</keyword>
<evidence type="ECO:0000313" key="2">
    <source>
        <dbReference type="EMBL" id="CAK9263232.1"/>
    </source>
</evidence>
<organism evidence="2 3">
    <name type="scientific">Sphagnum jensenii</name>
    <dbReference type="NCBI Taxonomy" id="128206"/>
    <lineage>
        <taxon>Eukaryota</taxon>
        <taxon>Viridiplantae</taxon>
        <taxon>Streptophyta</taxon>
        <taxon>Embryophyta</taxon>
        <taxon>Bryophyta</taxon>
        <taxon>Sphagnophytina</taxon>
        <taxon>Sphagnopsida</taxon>
        <taxon>Sphagnales</taxon>
        <taxon>Sphagnaceae</taxon>
        <taxon>Sphagnum</taxon>
    </lineage>
</organism>
<evidence type="ECO:0000256" key="1">
    <source>
        <dbReference type="SAM" id="Phobius"/>
    </source>
</evidence>
<feature type="transmembrane region" description="Helical" evidence="1">
    <location>
        <begin position="294"/>
        <end position="318"/>
    </location>
</feature>
<protein>
    <recommendedName>
        <fullName evidence="4">DUF819 domain-containing protein</fullName>
    </recommendedName>
</protein>
<feature type="transmembrane region" description="Helical" evidence="1">
    <location>
        <begin position="457"/>
        <end position="481"/>
    </location>
</feature>
<reference evidence="2" key="1">
    <citation type="submission" date="2024-02" db="EMBL/GenBank/DDBJ databases">
        <authorList>
            <consortium name="ELIXIR-Norway"/>
            <consortium name="Elixir Norway"/>
        </authorList>
    </citation>
    <scope>NUCLEOTIDE SEQUENCE</scope>
</reference>
<keyword evidence="3" id="KW-1185">Reference proteome</keyword>
<dbReference type="PANTHER" id="PTHR34289:SF8">
    <property type="entry name" value="DUF819 DOMAIN-CONTAINING PROTEIN"/>
    <property type="match status" value="1"/>
</dbReference>
<dbReference type="PANTHER" id="PTHR34289">
    <property type="entry name" value="PROTEIN, PUTATIVE (DUF819)-RELATED"/>
    <property type="match status" value="1"/>
</dbReference>
<dbReference type="InterPro" id="IPR008537">
    <property type="entry name" value="DUF819"/>
</dbReference>
<feature type="transmembrane region" description="Helical" evidence="1">
    <location>
        <begin position="265"/>
        <end position="282"/>
    </location>
</feature>
<sequence length="553" mass="58155">MSQGIITPVILSSSSSSSSSKLLVLRRRRLCAKNAHGWCGGERSPTNLGKKSQLVGYNTGKSLLCMETHVPVYVEGSRCKESRVHVDYVGRRFSRMMMGEEEGNPVVGYAQGRRRSCSSSSRRRIWDRNRNRCWRGRSTMTLIGPECGHLLFCTLSACAAFAQVLETRTEFGSRVSAPLLAMGTGLLLSGCRIVPPTAPAYDLVFALGMPMAVSLCLLETDVMQAFTDAGSTLKAFWFGAIGTVMGAVVAFGAVGHYLGPNGWKIASSLCASYVGGSVNYAATAQALGLNSPSMLAAGMAADNLAMAVYFGVIMSIHVDRTGFTSTFPGGGGNPSSYYFPSTISFPCVEDDKATEMEVIPTVETLSVSMAAAAAACMIGNGLAAVLPPPFAGSGLAMMAVVASLISTAVAFVSGSKQNGSTIPMFAGSQSLGGVFMLLFFSVVGASTSVQEAVAGGWPLFIFILILFVIHLLVTLSLGIWFKLPLHTLLVASNANIGGPATAAAMASARRWPEMVRPALLVGTLGYTIGTAVGCTVGLQFLLPMVRKSLLLVF</sequence>
<feature type="transmembrane region" description="Helical" evidence="1">
    <location>
        <begin position="365"/>
        <end position="386"/>
    </location>
</feature>
<dbReference type="Pfam" id="PF05684">
    <property type="entry name" value="DUF819"/>
    <property type="match status" value="1"/>
</dbReference>
<name>A0ABP0WCL1_9BRYO</name>
<dbReference type="Proteomes" id="UP001497444">
    <property type="component" value="Chromosome 15"/>
</dbReference>
<feature type="transmembrane region" description="Helical" evidence="1">
    <location>
        <begin position="235"/>
        <end position="259"/>
    </location>
</feature>
<proteinExistence type="predicted"/>
<feature type="transmembrane region" description="Helical" evidence="1">
    <location>
        <begin position="518"/>
        <end position="542"/>
    </location>
</feature>
<evidence type="ECO:0000313" key="3">
    <source>
        <dbReference type="Proteomes" id="UP001497444"/>
    </source>
</evidence>
<keyword evidence="1" id="KW-1133">Transmembrane helix</keyword>
<feature type="transmembrane region" description="Helical" evidence="1">
    <location>
        <begin position="393"/>
        <end position="412"/>
    </location>
</feature>
<dbReference type="EMBL" id="OZ020110">
    <property type="protein sequence ID" value="CAK9263232.1"/>
    <property type="molecule type" value="Genomic_DNA"/>
</dbReference>
<accession>A0ABP0WCL1</accession>
<gene>
    <name evidence="2" type="ORF">CSSPJE1EN1_LOCUS8710</name>
</gene>